<dbReference type="GO" id="GO:0003684">
    <property type="term" value="F:damaged DNA binding"/>
    <property type="evidence" value="ECO:0007669"/>
    <property type="project" value="InterPro"/>
</dbReference>
<feature type="domain" description="FPG-type" evidence="15">
    <location>
        <begin position="239"/>
        <end position="273"/>
    </location>
</feature>
<proteinExistence type="inferred from homology"/>
<evidence type="ECO:0000259" key="15">
    <source>
        <dbReference type="PROSITE" id="PS51066"/>
    </source>
</evidence>
<evidence type="ECO:0000256" key="11">
    <source>
        <dbReference type="ARBA" id="ARBA00023239"/>
    </source>
</evidence>
<name>A0A852VCU8_9BACT</name>
<comment type="caution">
    <text evidence="17">The sequence shown here is derived from an EMBL/GenBank/DDBJ whole genome shotgun (WGS) entry which is preliminary data.</text>
</comment>
<sequence>MPELPDITAYLNALESRILGQPLTQLRIASPFLLRTVQPRIEEVESHTIRALHRIGKRIVFEFDNGIWLVLHLMIAGRLHWRPLGAKLGGRNNLAAFDFPNGSLVLTEAGSKRRASLHLFANQAAAQEIDPGGLELFQRDTFSPNLEDFRTALTTENRTLKRALTDPRILSGIGNAYSDEILHAAQLSPILQTAKLTPDQWQRLYNATRSTMQLWIARLNAEGAEAFPEKVTAFRKDMAVHGRFGQPCPTCGQPIQRIRYADNETNYCAQCQTDGKVLADRSLSRLLGKDWPRTLDELEALKKR</sequence>
<keyword evidence="12" id="KW-0511">Multifunctional enzyme</keyword>
<dbReference type="CDD" id="cd08973">
    <property type="entry name" value="BaFpgNei_N_1"/>
    <property type="match status" value="1"/>
</dbReference>
<dbReference type="Proteomes" id="UP000564385">
    <property type="component" value="Unassembled WGS sequence"/>
</dbReference>
<dbReference type="SUPFAM" id="SSF57716">
    <property type="entry name" value="Glucocorticoid receptor-like (DNA-binding domain)"/>
    <property type="match status" value="1"/>
</dbReference>
<evidence type="ECO:0000259" key="16">
    <source>
        <dbReference type="PROSITE" id="PS51068"/>
    </source>
</evidence>
<dbReference type="SUPFAM" id="SSF46946">
    <property type="entry name" value="S13-like H2TH domain"/>
    <property type="match status" value="1"/>
</dbReference>
<dbReference type="AlphaFoldDB" id="A0A852VCU8"/>
<evidence type="ECO:0000313" key="17">
    <source>
        <dbReference type="EMBL" id="NYF90703.1"/>
    </source>
</evidence>
<keyword evidence="10" id="KW-0234">DNA repair</keyword>
<dbReference type="SMART" id="SM01232">
    <property type="entry name" value="H2TH"/>
    <property type="match status" value="1"/>
</dbReference>
<evidence type="ECO:0000256" key="6">
    <source>
        <dbReference type="ARBA" id="ARBA00022771"/>
    </source>
</evidence>
<evidence type="ECO:0000256" key="2">
    <source>
        <dbReference type="ARBA" id="ARBA00001947"/>
    </source>
</evidence>
<dbReference type="InterPro" id="IPR010979">
    <property type="entry name" value="Ribosomal_uS13-like_H2TH"/>
</dbReference>
<dbReference type="GO" id="GO:0034039">
    <property type="term" value="F:8-oxo-7,8-dihydroguanine DNA N-glycosylase activity"/>
    <property type="evidence" value="ECO:0007669"/>
    <property type="project" value="TreeGrafter"/>
</dbReference>
<protein>
    <submittedName>
        <fullName evidence="17">Formamidopyrimidine-DNA glycosylase</fullName>
        <ecNumber evidence="17">3.2.2.23</ecNumber>
        <ecNumber evidence="17">4.2.99.18</ecNumber>
    </submittedName>
</protein>
<dbReference type="GO" id="GO:0008270">
    <property type="term" value="F:zinc ion binding"/>
    <property type="evidence" value="ECO:0007669"/>
    <property type="project" value="UniProtKB-KW"/>
</dbReference>
<dbReference type="EC" id="4.2.99.18" evidence="17"/>
<evidence type="ECO:0000256" key="3">
    <source>
        <dbReference type="ARBA" id="ARBA00009409"/>
    </source>
</evidence>
<evidence type="ECO:0000256" key="8">
    <source>
        <dbReference type="ARBA" id="ARBA00022833"/>
    </source>
</evidence>
<evidence type="ECO:0000313" key="18">
    <source>
        <dbReference type="Proteomes" id="UP000564385"/>
    </source>
</evidence>
<accession>A0A852VCU8</accession>
<dbReference type="EC" id="3.2.2.23" evidence="17"/>
<keyword evidence="7 17" id="KW-0378">Hydrolase</keyword>
<dbReference type="GO" id="GO:0006284">
    <property type="term" value="P:base-excision repair"/>
    <property type="evidence" value="ECO:0007669"/>
    <property type="project" value="InterPro"/>
</dbReference>
<keyword evidence="9" id="KW-0238">DNA-binding</keyword>
<dbReference type="EMBL" id="JACCCU010000002">
    <property type="protein sequence ID" value="NYF90703.1"/>
    <property type="molecule type" value="Genomic_DNA"/>
</dbReference>
<dbReference type="InterPro" id="IPR010663">
    <property type="entry name" value="Znf_FPG/IleRS"/>
</dbReference>
<dbReference type="PROSITE" id="PS51068">
    <property type="entry name" value="FPG_CAT"/>
    <property type="match status" value="1"/>
</dbReference>
<comment type="cofactor">
    <cofactor evidence="2">
        <name>Zn(2+)</name>
        <dbReference type="ChEBI" id="CHEBI:29105"/>
    </cofactor>
</comment>
<dbReference type="InterPro" id="IPR015886">
    <property type="entry name" value="H2TH_FPG"/>
</dbReference>
<evidence type="ECO:0000256" key="9">
    <source>
        <dbReference type="ARBA" id="ARBA00023125"/>
    </source>
</evidence>
<dbReference type="Pfam" id="PF06831">
    <property type="entry name" value="H2TH"/>
    <property type="match status" value="1"/>
</dbReference>
<evidence type="ECO:0000256" key="14">
    <source>
        <dbReference type="PROSITE-ProRule" id="PRU00391"/>
    </source>
</evidence>
<evidence type="ECO:0000256" key="12">
    <source>
        <dbReference type="ARBA" id="ARBA00023268"/>
    </source>
</evidence>
<dbReference type="InterPro" id="IPR035937">
    <property type="entry name" value="FPG_N"/>
</dbReference>
<gene>
    <name evidence="17" type="ORF">HDF08_002805</name>
</gene>
<keyword evidence="11 17" id="KW-0456">Lyase</keyword>
<keyword evidence="8" id="KW-0862">Zinc</keyword>
<organism evidence="17 18">
    <name type="scientific">Tunturiibacter lichenicola</name>
    <dbReference type="NCBI Taxonomy" id="2051959"/>
    <lineage>
        <taxon>Bacteria</taxon>
        <taxon>Pseudomonadati</taxon>
        <taxon>Acidobacteriota</taxon>
        <taxon>Terriglobia</taxon>
        <taxon>Terriglobales</taxon>
        <taxon>Acidobacteriaceae</taxon>
        <taxon>Tunturiibacter</taxon>
    </lineage>
</organism>
<evidence type="ECO:0000256" key="1">
    <source>
        <dbReference type="ARBA" id="ARBA00001668"/>
    </source>
</evidence>
<evidence type="ECO:0000256" key="4">
    <source>
        <dbReference type="ARBA" id="ARBA00022723"/>
    </source>
</evidence>
<dbReference type="SUPFAM" id="SSF81624">
    <property type="entry name" value="N-terminal domain of MutM-like DNA repair proteins"/>
    <property type="match status" value="1"/>
</dbReference>
<dbReference type="PANTHER" id="PTHR22993">
    <property type="entry name" value="FORMAMIDOPYRIMIDINE-DNA GLYCOSYLASE"/>
    <property type="match status" value="1"/>
</dbReference>
<dbReference type="InterPro" id="IPR012319">
    <property type="entry name" value="FPG_cat"/>
</dbReference>
<keyword evidence="5" id="KW-0227">DNA damage</keyword>
<keyword evidence="13 17" id="KW-0326">Glycosidase</keyword>
<evidence type="ECO:0000256" key="13">
    <source>
        <dbReference type="ARBA" id="ARBA00023295"/>
    </source>
</evidence>
<evidence type="ECO:0000256" key="5">
    <source>
        <dbReference type="ARBA" id="ARBA00022763"/>
    </source>
</evidence>
<dbReference type="Pfam" id="PF01149">
    <property type="entry name" value="Fapy_DNA_glyco"/>
    <property type="match status" value="1"/>
</dbReference>
<feature type="domain" description="Formamidopyrimidine-DNA glycosylase catalytic" evidence="16">
    <location>
        <begin position="2"/>
        <end position="98"/>
    </location>
</feature>
<evidence type="ECO:0000256" key="10">
    <source>
        <dbReference type="ARBA" id="ARBA00023204"/>
    </source>
</evidence>
<dbReference type="PANTHER" id="PTHR22993:SF9">
    <property type="entry name" value="FORMAMIDOPYRIMIDINE-DNA GLYCOSYLASE"/>
    <property type="match status" value="1"/>
</dbReference>
<dbReference type="Gene3D" id="1.10.8.50">
    <property type="match status" value="1"/>
</dbReference>
<dbReference type="InterPro" id="IPR000214">
    <property type="entry name" value="Znf_DNA_glyclase/AP_lyase"/>
</dbReference>
<dbReference type="SMART" id="SM00898">
    <property type="entry name" value="Fapy_DNA_glyco"/>
    <property type="match status" value="1"/>
</dbReference>
<evidence type="ECO:0000256" key="7">
    <source>
        <dbReference type="ARBA" id="ARBA00022801"/>
    </source>
</evidence>
<comment type="similarity">
    <text evidence="3">Belongs to the FPG family.</text>
</comment>
<dbReference type="GO" id="GO:0140078">
    <property type="term" value="F:class I DNA-(apurinic or apyrimidinic site) endonuclease activity"/>
    <property type="evidence" value="ECO:0007669"/>
    <property type="project" value="UniProtKB-EC"/>
</dbReference>
<reference evidence="17 18" key="1">
    <citation type="submission" date="2020-07" db="EMBL/GenBank/DDBJ databases">
        <title>Genomic Encyclopedia of Type Strains, Phase IV (KMG-V): Genome sequencing to study the core and pangenomes of soil and plant-associated prokaryotes.</title>
        <authorList>
            <person name="Whitman W."/>
        </authorList>
    </citation>
    <scope>NUCLEOTIDE SEQUENCE [LARGE SCALE GENOMIC DNA]</scope>
    <source>
        <strain evidence="17 18">M8UP22</strain>
    </source>
</reference>
<dbReference type="PROSITE" id="PS51066">
    <property type="entry name" value="ZF_FPG_2"/>
    <property type="match status" value="1"/>
</dbReference>
<keyword evidence="6 14" id="KW-0863">Zinc-finger</keyword>
<keyword evidence="4" id="KW-0479">Metal-binding</keyword>
<comment type="catalytic activity">
    <reaction evidence="1">
        <text>Hydrolysis of DNA containing ring-opened 7-methylguanine residues, releasing 2,6-diamino-4-hydroxy-5-(N-methyl)formamidopyrimidine.</text>
        <dbReference type="EC" id="3.2.2.23"/>
    </reaction>
</comment>
<dbReference type="Pfam" id="PF06827">
    <property type="entry name" value="zf-FPG_IleRS"/>
    <property type="match status" value="1"/>
</dbReference>
<dbReference type="Gene3D" id="3.20.190.10">
    <property type="entry name" value="MutM-like, N-terminal"/>
    <property type="match status" value="1"/>
</dbReference>